<reference evidence="2" key="5">
    <citation type="journal article" date="2021" name="G3 (Bethesda)">
        <title>Aegilops tauschii genome assembly Aet v5.0 features greater sequence contiguity and improved annotation.</title>
        <authorList>
            <person name="Wang L."/>
            <person name="Zhu T."/>
            <person name="Rodriguez J.C."/>
            <person name="Deal K.R."/>
            <person name="Dubcovsky J."/>
            <person name="McGuire P.E."/>
            <person name="Lux T."/>
            <person name="Spannagl M."/>
            <person name="Mayer K.F.X."/>
            <person name="Baldrich P."/>
            <person name="Meyers B.C."/>
            <person name="Huo N."/>
            <person name="Gu Y.Q."/>
            <person name="Zhou H."/>
            <person name="Devos K.M."/>
            <person name="Bennetzen J.L."/>
            <person name="Unver T."/>
            <person name="Budak H."/>
            <person name="Gulick P.J."/>
            <person name="Galiba G."/>
            <person name="Kalapos B."/>
            <person name="Nelson D.R."/>
            <person name="Li P."/>
            <person name="You F.M."/>
            <person name="Luo M.C."/>
            <person name="Dvorak J."/>
        </authorList>
    </citation>
    <scope>NUCLEOTIDE SEQUENCE [LARGE SCALE GENOMIC DNA]</scope>
    <source>
        <strain evidence="2">cv. AL8/78</strain>
    </source>
</reference>
<feature type="transmembrane region" description="Helical" evidence="1">
    <location>
        <begin position="21"/>
        <end position="41"/>
    </location>
</feature>
<evidence type="ECO:0000256" key="1">
    <source>
        <dbReference type="SAM" id="Phobius"/>
    </source>
</evidence>
<sequence length="51" mass="6029">MLWCYCSSFPCLQRGAFIFSLYRLHVCMYICTYLCFIHFLSAQLARSGSYN</sequence>
<reference evidence="2" key="4">
    <citation type="submission" date="2019-03" db="UniProtKB">
        <authorList>
            <consortium name="EnsemblPlants"/>
        </authorList>
    </citation>
    <scope>IDENTIFICATION</scope>
</reference>
<dbReference type="EnsemblPlants" id="AET2Gv20176300.10">
    <property type="protein sequence ID" value="AET2Gv20176300.10"/>
    <property type="gene ID" value="AET2Gv20176300"/>
</dbReference>
<evidence type="ECO:0000313" key="3">
    <source>
        <dbReference type="Proteomes" id="UP000015105"/>
    </source>
</evidence>
<keyword evidence="1" id="KW-1133">Transmembrane helix</keyword>
<accession>A0A453AKM5</accession>
<dbReference type="Proteomes" id="UP000015105">
    <property type="component" value="Chromosome 2D"/>
</dbReference>
<dbReference type="AlphaFoldDB" id="A0A453AKM5"/>
<keyword evidence="1" id="KW-0812">Transmembrane</keyword>
<evidence type="ECO:0000313" key="2">
    <source>
        <dbReference type="EnsemblPlants" id="AET2Gv20176300.10"/>
    </source>
</evidence>
<organism evidence="2 3">
    <name type="scientific">Aegilops tauschii subsp. strangulata</name>
    <name type="common">Goatgrass</name>
    <dbReference type="NCBI Taxonomy" id="200361"/>
    <lineage>
        <taxon>Eukaryota</taxon>
        <taxon>Viridiplantae</taxon>
        <taxon>Streptophyta</taxon>
        <taxon>Embryophyta</taxon>
        <taxon>Tracheophyta</taxon>
        <taxon>Spermatophyta</taxon>
        <taxon>Magnoliopsida</taxon>
        <taxon>Liliopsida</taxon>
        <taxon>Poales</taxon>
        <taxon>Poaceae</taxon>
        <taxon>BOP clade</taxon>
        <taxon>Pooideae</taxon>
        <taxon>Triticodae</taxon>
        <taxon>Triticeae</taxon>
        <taxon>Triticinae</taxon>
        <taxon>Aegilops</taxon>
    </lineage>
</organism>
<keyword evidence="1" id="KW-0472">Membrane</keyword>
<name>A0A453AKM5_AEGTS</name>
<reference evidence="3" key="2">
    <citation type="journal article" date="2017" name="Nat. Plants">
        <title>The Aegilops tauschii genome reveals multiple impacts of transposons.</title>
        <authorList>
            <person name="Zhao G."/>
            <person name="Zou C."/>
            <person name="Li K."/>
            <person name="Wang K."/>
            <person name="Li T."/>
            <person name="Gao L."/>
            <person name="Zhang X."/>
            <person name="Wang H."/>
            <person name="Yang Z."/>
            <person name="Liu X."/>
            <person name="Jiang W."/>
            <person name="Mao L."/>
            <person name="Kong X."/>
            <person name="Jiao Y."/>
            <person name="Jia J."/>
        </authorList>
    </citation>
    <scope>NUCLEOTIDE SEQUENCE [LARGE SCALE GENOMIC DNA]</scope>
    <source>
        <strain evidence="3">cv. AL8/78</strain>
    </source>
</reference>
<protein>
    <submittedName>
        <fullName evidence="2">Uncharacterized protein</fullName>
    </submittedName>
</protein>
<dbReference type="Gramene" id="AET2Gv20176300.10">
    <property type="protein sequence ID" value="AET2Gv20176300.10"/>
    <property type="gene ID" value="AET2Gv20176300"/>
</dbReference>
<reference evidence="2" key="3">
    <citation type="journal article" date="2017" name="Nature">
        <title>Genome sequence of the progenitor of the wheat D genome Aegilops tauschii.</title>
        <authorList>
            <person name="Luo M.C."/>
            <person name="Gu Y.Q."/>
            <person name="Puiu D."/>
            <person name="Wang H."/>
            <person name="Twardziok S.O."/>
            <person name="Deal K.R."/>
            <person name="Huo N."/>
            <person name="Zhu T."/>
            <person name="Wang L."/>
            <person name="Wang Y."/>
            <person name="McGuire P.E."/>
            <person name="Liu S."/>
            <person name="Long H."/>
            <person name="Ramasamy R.K."/>
            <person name="Rodriguez J.C."/>
            <person name="Van S.L."/>
            <person name="Yuan L."/>
            <person name="Wang Z."/>
            <person name="Xia Z."/>
            <person name="Xiao L."/>
            <person name="Anderson O.D."/>
            <person name="Ouyang S."/>
            <person name="Liang Y."/>
            <person name="Zimin A.V."/>
            <person name="Pertea G."/>
            <person name="Qi P."/>
            <person name="Bennetzen J.L."/>
            <person name="Dai X."/>
            <person name="Dawson M.W."/>
            <person name="Muller H.G."/>
            <person name="Kugler K."/>
            <person name="Rivarola-Duarte L."/>
            <person name="Spannagl M."/>
            <person name="Mayer K.F.X."/>
            <person name="Lu F.H."/>
            <person name="Bevan M.W."/>
            <person name="Leroy P."/>
            <person name="Li P."/>
            <person name="You F.M."/>
            <person name="Sun Q."/>
            <person name="Liu Z."/>
            <person name="Lyons E."/>
            <person name="Wicker T."/>
            <person name="Salzberg S.L."/>
            <person name="Devos K.M."/>
            <person name="Dvorak J."/>
        </authorList>
    </citation>
    <scope>NUCLEOTIDE SEQUENCE [LARGE SCALE GENOMIC DNA]</scope>
    <source>
        <strain evidence="2">cv. AL8/78</strain>
    </source>
</reference>
<proteinExistence type="predicted"/>
<reference evidence="3" key="1">
    <citation type="journal article" date="2014" name="Science">
        <title>Ancient hybridizations among the ancestral genomes of bread wheat.</title>
        <authorList>
            <consortium name="International Wheat Genome Sequencing Consortium,"/>
            <person name="Marcussen T."/>
            <person name="Sandve S.R."/>
            <person name="Heier L."/>
            <person name="Spannagl M."/>
            <person name="Pfeifer M."/>
            <person name="Jakobsen K.S."/>
            <person name="Wulff B.B."/>
            <person name="Steuernagel B."/>
            <person name="Mayer K.F."/>
            <person name="Olsen O.A."/>
        </authorList>
    </citation>
    <scope>NUCLEOTIDE SEQUENCE [LARGE SCALE GENOMIC DNA]</scope>
    <source>
        <strain evidence="3">cv. AL8/78</strain>
    </source>
</reference>
<keyword evidence="3" id="KW-1185">Reference proteome</keyword>